<gene>
    <name evidence="2" type="ORF">SDC9_98083</name>
</gene>
<sequence length="155" mass="16605">MRSRSNSLSRRSSIISICSNPKKPHLNPKPRATDVSGSNEREASLSLNFSSASRRSAYFAPSAGYMPQKTTGSAFLNPGIGSSAGFSALVIVSPTRAMDRFFIEPVRYPTSPASSFSVGSEPNALRYPSSIISNSAPPAFIFTSCPRLRVPSNNL</sequence>
<proteinExistence type="predicted"/>
<evidence type="ECO:0000313" key="2">
    <source>
        <dbReference type="EMBL" id="MPM51335.1"/>
    </source>
</evidence>
<protein>
    <submittedName>
        <fullName evidence="2">Uncharacterized protein</fullName>
    </submittedName>
</protein>
<organism evidence="2">
    <name type="scientific">bioreactor metagenome</name>
    <dbReference type="NCBI Taxonomy" id="1076179"/>
    <lineage>
        <taxon>unclassified sequences</taxon>
        <taxon>metagenomes</taxon>
        <taxon>ecological metagenomes</taxon>
    </lineage>
</organism>
<feature type="region of interest" description="Disordered" evidence="1">
    <location>
        <begin position="18"/>
        <end position="40"/>
    </location>
</feature>
<reference evidence="2" key="1">
    <citation type="submission" date="2019-08" db="EMBL/GenBank/DDBJ databases">
        <authorList>
            <person name="Kucharzyk K."/>
            <person name="Murdoch R.W."/>
            <person name="Higgins S."/>
            <person name="Loffler F."/>
        </authorList>
    </citation>
    <scope>NUCLEOTIDE SEQUENCE</scope>
</reference>
<dbReference type="EMBL" id="VSSQ01013367">
    <property type="protein sequence ID" value="MPM51335.1"/>
    <property type="molecule type" value="Genomic_DNA"/>
</dbReference>
<accession>A0A645ADQ1</accession>
<name>A0A645ADQ1_9ZZZZ</name>
<comment type="caution">
    <text evidence="2">The sequence shown here is derived from an EMBL/GenBank/DDBJ whole genome shotgun (WGS) entry which is preliminary data.</text>
</comment>
<dbReference type="AlphaFoldDB" id="A0A645ADQ1"/>
<evidence type="ECO:0000256" key="1">
    <source>
        <dbReference type="SAM" id="MobiDB-lite"/>
    </source>
</evidence>